<reference evidence="2 3" key="1">
    <citation type="submission" date="2016-07" db="EMBL/GenBank/DDBJ databases">
        <title>Pervasive Adenine N6-methylation of Active Genes in Fungi.</title>
        <authorList>
            <consortium name="DOE Joint Genome Institute"/>
            <person name="Mondo S.J."/>
            <person name="Dannebaum R.O."/>
            <person name="Kuo R.C."/>
            <person name="Labutti K."/>
            <person name="Haridas S."/>
            <person name="Kuo A."/>
            <person name="Salamov A."/>
            <person name="Ahrendt S.R."/>
            <person name="Lipzen A."/>
            <person name="Sullivan W."/>
            <person name="Andreopoulos W.B."/>
            <person name="Clum A."/>
            <person name="Lindquist E."/>
            <person name="Daum C."/>
            <person name="Ramamoorthy G.K."/>
            <person name="Gryganskyi A."/>
            <person name="Culley D."/>
            <person name="Magnuson J.K."/>
            <person name="James T.Y."/>
            <person name="O'Malley M.A."/>
            <person name="Stajich J.E."/>
            <person name="Spatafora J.W."/>
            <person name="Visel A."/>
            <person name="Grigoriev I.V."/>
        </authorList>
    </citation>
    <scope>NUCLEOTIDE SEQUENCE [LARGE SCALE GENOMIC DNA]</scope>
    <source>
        <strain evidence="2 3">CBS 931.73</strain>
    </source>
</reference>
<name>A0A1Y1X489_9FUNG</name>
<evidence type="ECO:0000313" key="2">
    <source>
        <dbReference type="EMBL" id="ORX80458.1"/>
    </source>
</evidence>
<organism evidence="2 3">
    <name type="scientific">Basidiobolus meristosporus CBS 931.73</name>
    <dbReference type="NCBI Taxonomy" id="1314790"/>
    <lineage>
        <taxon>Eukaryota</taxon>
        <taxon>Fungi</taxon>
        <taxon>Fungi incertae sedis</taxon>
        <taxon>Zoopagomycota</taxon>
        <taxon>Entomophthoromycotina</taxon>
        <taxon>Basidiobolomycetes</taxon>
        <taxon>Basidiobolales</taxon>
        <taxon>Basidiobolaceae</taxon>
        <taxon>Basidiobolus</taxon>
    </lineage>
</organism>
<keyword evidence="3" id="KW-1185">Reference proteome</keyword>
<proteinExistence type="predicted"/>
<feature type="transmembrane region" description="Helical" evidence="1">
    <location>
        <begin position="150"/>
        <end position="174"/>
    </location>
</feature>
<dbReference type="OrthoDB" id="61370at2759"/>
<dbReference type="AlphaFoldDB" id="A0A1Y1X489"/>
<feature type="transmembrane region" description="Helical" evidence="1">
    <location>
        <begin position="115"/>
        <end position="138"/>
    </location>
</feature>
<dbReference type="EMBL" id="MCFE01000738">
    <property type="protein sequence ID" value="ORX80458.1"/>
    <property type="molecule type" value="Genomic_DNA"/>
</dbReference>
<feature type="transmembrane region" description="Helical" evidence="1">
    <location>
        <begin position="82"/>
        <end position="103"/>
    </location>
</feature>
<sequence length="184" mass="20401">MTSLRTYGVVSLLFITSYAFSLYSIFTNTWLWRRAPAPLKLSENYGLWRKCNPFGTCRPYPDADQGDCVDDAYCNKWHVAQAGMAVSGILGGMIIISLLGFLFANYARRSKGWKLVTLLLTTHAICQIISMSLIANISNNYFHVGTTYDISFVSCIVSWVLDIIIAVALGTIAVTSPPAYHPID</sequence>
<evidence type="ECO:0000256" key="1">
    <source>
        <dbReference type="SAM" id="Phobius"/>
    </source>
</evidence>
<keyword evidence="1" id="KW-1133">Transmembrane helix</keyword>
<dbReference type="Gene3D" id="1.20.140.150">
    <property type="match status" value="1"/>
</dbReference>
<protein>
    <submittedName>
        <fullName evidence="2">Uncharacterized protein</fullName>
    </submittedName>
</protein>
<gene>
    <name evidence="2" type="ORF">K493DRAFT_320877</name>
</gene>
<evidence type="ECO:0000313" key="3">
    <source>
        <dbReference type="Proteomes" id="UP000193498"/>
    </source>
</evidence>
<comment type="caution">
    <text evidence="2">The sequence shown here is derived from an EMBL/GenBank/DDBJ whole genome shotgun (WGS) entry which is preliminary data.</text>
</comment>
<accession>A0A1Y1X489</accession>
<feature type="transmembrane region" description="Helical" evidence="1">
    <location>
        <begin position="7"/>
        <end position="26"/>
    </location>
</feature>
<keyword evidence="1" id="KW-0812">Transmembrane</keyword>
<dbReference type="Proteomes" id="UP000193498">
    <property type="component" value="Unassembled WGS sequence"/>
</dbReference>
<keyword evidence="1" id="KW-0472">Membrane</keyword>
<dbReference type="InParanoid" id="A0A1Y1X489"/>